<evidence type="ECO:0000256" key="8">
    <source>
        <dbReference type="ARBA" id="ARBA00023054"/>
    </source>
</evidence>
<feature type="coiled-coil region" evidence="10">
    <location>
        <begin position="349"/>
        <end position="376"/>
    </location>
</feature>
<evidence type="ECO:0000256" key="9">
    <source>
        <dbReference type="ARBA" id="ARBA00023136"/>
    </source>
</evidence>
<dbReference type="PANTHER" id="PTHR14043:SF4">
    <property type="entry name" value="HOMEOBOX PROTEIN CUT-LIKE 1"/>
    <property type="match status" value="1"/>
</dbReference>
<keyword evidence="5 11" id="KW-0812">Transmembrane</keyword>
<evidence type="ECO:0000256" key="10">
    <source>
        <dbReference type="SAM" id="Coils"/>
    </source>
</evidence>
<keyword evidence="8 10" id="KW-0175">Coiled coil</keyword>
<proteinExistence type="inferred from homology"/>
<evidence type="ECO:0000256" key="7">
    <source>
        <dbReference type="ARBA" id="ARBA00023034"/>
    </source>
</evidence>
<accession>A0ABD2DHB2</accession>
<evidence type="ECO:0000256" key="11">
    <source>
        <dbReference type="SAM" id="Phobius"/>
    </source>
</evidence>
<dbReference type="AlphaFoldDB" id="A0ABD2DHB2"/>
<dbReference type="GO" id="GO:0000139">
    <property type="term" value="C:Golgi membrane"/>
    <property type="evidence" value="ECO:0007669"/>
    <property type="project" value="UniProtKB-SubCell"/>
</dbReference>
<dbReference type="Proteomes" id="UP001610411">
    <property type="component" value="Unassembled WGS sequence"/>
</dbReference>
<keyword evidence="7" id="KW-0333">Golgi apparatus</keyword>
<evidence type="ECO:0000313" key="15">
    <source>
        <dbReference type="Proteomes" id="UP001610411"/>
    </source>
</evidence>
<evidence type="ECO:0000256" key="3">
    <source>
        <dbReference type="ARBA" id="ARBA00018691"/>
    </source>
</evidence>
<keyword evidence="9 11" id="KW-0472">Membrane</keyword>
<evidence type="ECO:0000259" key="13">
    <source>
        <dbReference type="Pfam" id="PF25398"/>
    </source>
</evidence>
<keyword evidence="4" id="KW-0813">Transport</keyword>
<keyword evidence="15" id="KW-1185">Reference proteome</keyword>
<evidence type="ECO:0000259" key="12">
    <source>
        <dbReference type="Pfam" id="PF08172"/>
    </source>
</evidence>
<feature type="domain" description="CASP C-terminal" evidence="12">
    <location>
        <begin position="447"/>
        <end position="522"/>
    </location>
</feature>
<feature type="domain" description="Cux N-terminal" evidence="13">
    <location>
        <begin position="3"/>
        <end position="94"/>
    </location>
</feature>
<gene>
    <name evidence="14" type="ORF">WCI35_028023</name>
</gene>
<organism evidence="14 15">
    <name type="scientific">Daubentonia madagascariensis</name>
    <name type="common">Aye-aye</name>
    <name type="synonym">Sciurus madagascariensis</name>
    <dbReference type="NCBI Taxonomy" id="31869"/>
    <lineage>
        <taxon>Eukaryota</taxon>
        <taxon>Metazoa</taxon>
        <taxon>Chordata</taxon>
        <taxon>Craniata</taxon>
        <taxon>Vertebrata</taxon>
        <taxon>Euteleostomi</taxon>
        <taxon>Mammalia</taxon>
        <taxon>Eutheria</taxon>
        <taxon>Euarchontoglires</taxon>
        <taxon>Primates</taxon>
        <taxon>Strepsirrhini</taxon>
        <taxon>Chiromyiformes</taxon>
        <taxon>Daubentoniidae</taxon>
        <taxon>Daubentonia</taxon>
    </lineage>
</organism>
<feature type="domain" description="CASP C-terminal" evidence="12">
    <location>
        <begin position="344"/>
        <end position="442"/>
    </location>
</feature>
<evidence type="ECO:0000256" key="5">
    <source>
        <dbReference type="ARBA" id="ARBA00022692"/>
    </source>
</evidence>
<evidence type="ECO:0000256" key="2">
    <source>
        <dbReference type="ARBA" id="ARBA00006415"/>
    </source>
</evidence>
<dbReference type="PANTHER" id="PTHR14043">
    <property type="entry name" value="CCAAT DISPLACEMENT PROTEIN-RELATED"/>
    <property type="match status" value="1"/>
</dbReference>
<protein>
    <recommendedName>
        <fullName evidence="3">Protein CASP</fullName>
    </recommendedName>
</protein>
<evidence type="ECO:0000256" key="4">
    <source>
        <dbReference type="ARBA" id="ARBA00022448"/>
    </source>
</evidence>
<comment type="subcellular location">
    <subcellularLocation>
        <location evidence="1">Golgi apparatus membrane</location>
        <topology evidence="1">Single-pass type IV membrane protein</topology>
    </subcellularLocation>
</comment>
<dbReference type="EMBL" id="JBFSEQ010000011">
    <property type="protein sequence ID" value="KAL2766090.1"/>
    <property type="molecule type" value="Genomic_DNA"/>
</dbReference>
<keyword evidence="6 11" id="KW-1133">Transmembrane helix</keyword>
<dbReference type="InterPro" id="IPR057476">
    <property type="entry name" value="Cux_N"/>
</dbReference>
<feature type="transmembrane region" description="Helical" evidence="11">
    <location>
        <begin position="498"/>
        <end position="519"/>
    </location>
</feature>
<dbReference type="Pfam" id="PF25398">
    <property type="entry name" value="CUX1_N"/>
    <property type="match status" value="1"/>
</dbReference>
<reference evidence="14 15" key="1">
    <citation type="journal article" date="2024" name="G3 (Bethesda)">
        <title>A hybrid genome assembly of the endangered aye-aye (Daubentonia madagascariensis).</title>
        <authorList>
            <person name="Versoza C.J."/>
            <person name="Pfeifer S.P."/>
        </authorList>
    </citation>
    <scope>NUCLEOTIDE SEQUENCE [LARGE SCALE GENOMIC DNA]</scope>
    <source>
        <strain evidence="14">6821</strain>
    </source>
</reference>
<sequence length="560" mass="63987">MAANVGSMFQYWKRFDLQQLQRELDATATVLANRQDESEQSRKRLIEQSREFKKNTPEIDALSKRSKEAEAAFLNVYKRLIDVPDPVPALDLGQQLQLKVQRLHDIETENQKLRETLEEYNKEFAEVKNQEVTIKALKEKIREYEQTLKNQAETIALEKEQKLQNDFAEKERKLQETQMSTTSKLEEAEHKVQTLQTALEKTRTELFDLKTKYDEETTAKADEIEMIMTDLERANQRAEVAQREAETLREQLSSANHSLQLASQIQKAPDVQLEEKLKGQADYEEVKKELNILKSMEFAPSEGAGTQDAAKPLEVLLLEKNRSLQSENAALRISNSDLSGRCAELQVHVTEAVATAAEQRELIARLEQDLSTIQSIQRPDAEGAAEHSLEKIPEPIKEATALFYGPTAPASGTLPEGQVDSLLSIISSQRERFRARNQELEAGGSSDDTELRYSSQYEERLDPFSSFSKRERQRKYLSLSPWDKATLSMGRLVLSNKMARTIGFFYTLFLHCLVFLVLYKLAWSESMERDCATFCAKKFADHLHKFHENDNGAAAGDLWQ</sequence>
<dbReference type="InterPro" id="IPR012955">
    <property type="entry name" value="CASP_C"/>
</dbReference>
<name>A0ABD2DHB2_DAUMA</name>
<comment type="similarity">
    <text evidence="2">Belongs to the CASP family.</text>
</comment>
<evidence type="ECO:0000313" key="14">
    <source>
        <dbReference type="EMBL" id="KAL2766090.1"/>
    </source>
</evidence>
<evidence type="ECO:0000256" key="1">
    <source>
        <dbReference type="ARBA" id="ARBA00004409"/>
    </source>
</evidence>
<dbReference type="Pfam" id="PF08172">
    <property type="entry name" value="CASP_C"/>
    <property type="match status" value="2"/>
</dbReference>
<feature type="coiled-coil region" evidence="10">
    <location>
        <begin position="96"/>
        <end position="258"/>
    </location>
</feature>
<comment type="caution">
    <text evidence="14">The sequence shown here is derived from an EMBL/GenBank/DDBJ whole genome shotgun (WGS) entry which is preliminary data.</text>
</comment>
<evidence type="ECO:0000256" key="6">
    <source>
        <dbReference type="ARBA" id="ARBA00022989"/>
    </source>
</evidence>